<evidence type="ECO:0000313" key="1">
    <source>
        <dbReference type="EMBL" id="KAK6360672.1"/>
    </source>
</evidence>
<gene>
    <name evidence="1" type="ORF">TWF730_006806</name>
</gene>
<dbReference type="Proteomes" id="UP001373714">
    <property type="component" value="Unassembled WGS sequence"/>
</dbReference>
<reference evidence="1 2" key="1">
    <citation type="submission" date="2019-10" db="EMBL/GenBank/DDBJ databases">
        <authorList>
            <person name="Palmer J.M."/>
        </authorList>
    </citation>
    <scope>NUCLEOTIDE SEQUENCE [LARGE SCALE GENOMIC DNA]</scope>
    <source>
        <strain evidence="1 2">TWF730</strain>
    </source>
</reference>
<proteinExistence type="predicted"/>
<dbReference type="EMBL" id="JAVHNS010000003">
    <property type="protein sequence ID" value="KAK6360672.1"/>
    <property type="molecule type" value="Genomic_DNA"/>
</dbReference>
<comment type="caution">
    <text evidence="1">The sequence shown here is derived from an EMBL/GenBank/DDBJ whole genome shotgun (WGS) entry which is preliminary data.</text>
</comment>
<evidence type="ECO:0000313" key="2">
    <source>
        <dbReference type="Proteomes" id="UP001373714"/>
    </source>
</evidence>
<name>A0AAV9VFC2_9PEZI</name>
<organism evidence="1 2">
    <name type="scientific">Orbilia blumenaviensis</name>
    <dbReference type="NCBI Taxonomy" id="1796055"/>
    <lineage>
        <taxon>Eukaryota</taxon>
        <taxon>Fungi</taxon>
        <taxon>Dikarya</taxon>
        <taxon>Ascomycota</taxon>
        <taxon>Pezizomycotina</taxon>
        <taxon>Orbiliomycetes</taxon>
        <taxon>Orbiliales</taxon>
        <taxon>Orbiliaceae</taxon>
        <taxon>Orbilia</taxon>
    </lineage>
</organism>
<dbReference type="AlphaFoldDB" id="A0AAV9VFC2"/>
<sequence length="286" mass="31751">MSNKVLNIVLVPTGDKGSSFRTRNPEGSDYRSNLIDNGESLVTQANIRHVAHGTLQPSGIRRLSSLLVFEFRFLNFARREHRRFKSATITVRFEDVGKNQSLDPVVYRIAPQDSHFLNPTTRVRDISQYFGGGISGGVNFASLNLGCEVGLQETKTSNHAVRVTGAKRITERVNGAENTAIWSIHENTHTKDGIPNFLRTSVLLKRKTNAKFRAFITIETTVDFATDVRRLVGLEGTDPVDPFALDPNFEHPEDLEALEIELDSMEAVDLMSIGGVAVAQEIEPMT</sequence>
<protein>
    <submittedName>
        <fullName evidence="1">Uncharacterized protein</fullName>
    </submittedName>
</protein>
<keyword evidence="2" id="KW-1185">Reference proteome</keyword>
<accession>A0AAV9VFC2</accession>